<dbReference type="SUPFAM" id="SSF55073">
    <property type="entry name" value="Nucleotide cyclase"/>
    <property type="match status" value="1"/>
</dbReference>
<evidence type="ECO:0000313" key="2">
    <source>
        <dbReference type="EMBL" id="MBN8661731.1"/>
    </source>
</evidence>
<dbReference type="Gene3D" id="3.30.70.270">
    <property type="match status" value="1"/>
</dbReference>
<name>A0A8J7TN61_9BACT</name>
<gene>
    <name evidence="2" type="ORF">J0M35_15300</name>
</gene>
<dbReference type="Proteomes" id="UP000664277">
    <property type="component" value="Unassembled WGS sequence"/>
</dbReference>
<comment type="caution">
    <text evidence="2">The sequence shown here is derived from an EMBL/GenBank/DDBJ whole genome shotgun (WGS) entry which is preliminary data.</text>
</comment>
<accession>A0A8J7TN61</accession>
<evidence type="ECO:0000259" key="1">
    <source>
        <dbReference type="Pfam" id="PF00990"/>
    </source>
</evidence>
<protein>
    <submittedName>
        <fullName evidence="2">Diguanylate cyclase</fullName>
    </submittedName>
</protein>
<reference evidence="2" key="1">
    <citation type="submission" date="2021-02" db="EMBL/GenBank/DDBJ databases">
        <title>Genome-Resolved Metagenomics of a Microbial Community Performing Photosynthetic Biological Nutrient Removal.</title>
        <authorList>
            <person name="Mcdaniel E.A."/>
        </authorList>
    </citation>
    <scope>NUCLEOTIDE SEQUENCE</scope>
    <source>
        <strain evidence="2">UWPOB_OBS1</strain>
    </source>
</reference>
<dbReference type="InterPro" id="IPR029787">
    <property type="entry name" value="Nucleotide_cyclase"/>
</dbReference>
<organism evidence="2 3">
    <name type="scientific">Candidatus Obscuribacter phosphatis</name>
    <dbReference type="NCBI Taxonomy" id="1906157"/>
    <lineage>
        <taxon>Bacteria</taxon>
        <taxon>Bacillati</taxon>
        <taxon>Candidatus Melainabacteria</taxon>
        <taxon>Candidatus Obscuribacterales</taxon>
        <taxon>Candidatus Obscuribacteraceae</taxon>
        <taxon>Candidatus Obscuribacter</taxon>
    </lineage>
</organism>
<dbReference type="InterPro" id="IPR000160">
    <property type="entry name" value="GGDEF_dom"/>
</dbReference>
<proteinExistence type="predicted"/>
<evidence type="ECO:0000313" key="3">
    <source>
        <dbReference type="Proteomes" id="UP000664277"/>
    </source>
</evidence>
<dbReference type="AlphaFoldDB" id="A0A8J7TN61"/>
<dbReference type="Pfam" id="PF00990">
    <property type="entry name" value="GGDEF"/>
    <property type="match status" value="1"/>
</dbReference>
<feature type="domain" description="GGDEF" evidence="1">
    <location>
        <begin position="69"/>
        <end position="212"/>
    </location>
</feature>
<dbReference type="InterPro" id="IPR043128">
    <property type="entry name" value="Rev_trsase/Diguanyl_cyclase"/>
</dbReference>
<sequence length="234" mass="26829">MAPEKKKEERFTRDSLFKEKLSDIRKAERKKTEETRKVLNAQSQLASTKTIMPPEGEVSTGRDRHHLMKDPKTGLYSERFIRRVLKEEVKRAKRYKNPLGIIVGNIVNLDEIERAGGPIARAAIEVESSRILQECIRDVDVPGVLEDGTYMVICPETGEVGLHIVIERLLKRLNYNQKINLKTTWEPTFCFCAAVFGTSLNNAEFMLNAAHERLTLLSLETKAEMENTVKEEKW</sequence>
<dbReference type="EMBL" id="JAFLCK010000024">
    <property type="protein sequence ID" value="MBN8661731.1"/>
    <property type="molecule type" value="Genomic_DNA"/>
</dbReference>